<dbReference type="InterPro" id="IPR050131">
    <property type="entry name" value="Peptidase_S8_subtilisin-like"/>
</dbReference>
<dbReference type="PRINTS" id="PR00723">
    <property type="entry name" value="SUBTILISIN"/>
</dbReference>
<feature type="chain" id="PRO_5007293907" evidence="7">
    <location>
        <begin position="21"/>
        <end position="339"/>
    </location>
</feature>
<feature type="active site" description="Charge relay system" evidence="5">
    <location>
        <position position="328"/>
    </location>
</feature>
<reference evidence="10 11" key="1">
    <citation type="journal article" date="2015" name="Genome Biol. Evol.">
        <title>Phylogenomic analyses indicate that early fungi evolved digesting cell walls of algal ancestors of land plants.</title>
        <authorList>
            <person name="Chang Y."/>
            <person name="Wang S."/>
            <person name="Sekimoto S."/>
            <person name="Aerts A.L."/>
            <person name="Choi C."/>
            <person name="Clum A."/>
            <person name="LaButti K.M."/>
            <person name="Lindquist E.A."/>
            <person name="Yee Ngan C."/>
            <person name="Ohm R.A."/>
            <person name="Salamov A.A."/>
            <person name="Grigoriev I.V."/>
            <person name="Spatafora J.W."/>
            <person name="Berbee M.L."/>
        </authorList>
    </citation>
    <scope>NUCLEOTIDE SEQUENCE [LARGE SCALE GENOMIC DNA]</scope>
    <source>
        <strain evidence="10 11">NRRL 28638</strain>
    </source>
</reference>
<proteinExistence type="inferred from homology"/>
<evidence type="ECO:0000259" key="9">
    <source>
        <dbReference type="Pfam" id="PF05922"/>
    </source>
</evidence>
<feature type="domain" description="Inhibitor I9" evidence="9">
    <location>
        <begin position="26"/>
        <end position="98"/>
    </location>
</feature>
<evidence type="ECO:0000256" key="6">
    <source>
        <dbReference type="RuleBase" id="RU003355"/>
    </source>
</evidence>
<dbReference type="InterPro" id="IPR010259">
    <property type="entry name" value="S8pro/Inhibitor_I9"/>
</dbReference>
<evidence type="ECO:0000313" key="11">
    <source>
        <dbReference type="Proteomes" id="UP000070444"/>
    </source>
</evidence>
<feature type="domain" description="Peptidase S8/S53" evidence="8">
    <location>
        <begin position="133"/>
        <end position="339"/>
    </location>
</feature>
<dbReference type="PROSITE" id="PS00136">
    <property type="entry name" value="SUBTILASE_ASP"/>
    <property type="match status" value="1"/>
</dbReference>
<dbReference type="Pfam" id="PF00082">
    <property type="entry name" value="Peptidase_S8"/>
    <property type="match status" value="1"/>
</dbReference>
<dbReference type="InterPro" id="IPR015500">
    <property type="entry name" value="Peptidase_S8_subtilisin-rel"/>
</dbReference>
<dbReference type="Proteomes" id="UP000070444">
    <property type="component" value="Unassembled WGS sequence"/>
</dbReference>
<name>A0A137NQ22_CONC2</name>
<organism evidence="10 11">
    <name type="scientific">Conidiobolus coronatus (strain ATCC 28846 / CBS 209.66 / NRRL 28638)</name>
    <name type="common">Delacroixia coronata</name>
    <dbReference type="NCBI Taxonomy" id="796925"/>
    <lineage>
        <taxon>Eukaryota</taxon>
        <taxon>Fungi</taxon>
        <taxon>Fungi incertae sedis</taxon>
        <taxon>Zoopagomycota</taxon>
        <taxon>Entomophthoromycotina</taxon>
        <taxon>Entomophthoromycetes</taxon>
        <taxon>Entomophthorales</taxon>
        <taxon>Ancylistaceae</taxon>
        <taxon>Conidiobolus</taxon>
    </lineage>
</organism>
<evidence type="ECO:0000259" key="8">
    <source>
        <dbReference type="Pfam" id="PF00082"/>
    </source>
</evidence>
<dbReference type="EMBL" id="KQ965128">
    <property type="protein sequence ID" value="KXN64842.1"/>
    <property type="molecule type" value="Genomic_DNA"/>
</dbReference>
<dbReference type="PANTHER" id="PTHR43806:SF11">
    <property type="entry name" value="CEREVISIN-RELATED"/>
    <property type="match status" value="1"/>
</dbReference>
<dbReference type="Gene3D" id="3.30.70.80">
    <property type="entry name" value="Peptidase S8 propeptide/proteinase inhibitor I9"/>
    <property type="match status" value="1"/>
</dbReference>
<dbReference type="PROSITE" id="PS00138">
    <property type="entry name" value="SUBTILASE_SER"/>
    <property type="match status" value="1"/>
</dbReference>
<dbReference type="AlphaFoldDB" id="A0A137NQ22"/>
<dbReference type="FunFam" id="3.40.50.200:FF:000007">
    <property type="entry name" value="Subtilisin-like serine protease"/>
    <property type="match status" value="1"/>
</dbReference>
<dbReference type="InterPro" id="IPR023827">
    <property type="entry name" value="Peptidase_S8_Asp-AS"/>
</dbReference>
<dbReference type="InterPro" id="IPR023828">
    <property type="entry name" value="Peptidase_S8_Ser-AS"/>
</dbReference>
<dbReference type="GO" id="GO:0006508">
    <property type="term" value="P:proteolysis"/>
    <property type="evidence" value="ECO:0007669"/>
    <property type="project" value="UniProtKB-KW"/>
</dbReference>
<dbReference type="GO" id="GO:0005615">
    <property type="term" value="C:extracellular space"/>
    <property type="evidence" value="ECO:0007669"/>
    <property type="project" value="TreeGrafter"/>
</dbReference>
<keyword evidence="7" id="KW-0732">Signal</keyword>
<sequence>MQYVTLLATFTVFATSLINGQVVKGQYLIAFDQASRTTFDSQVQSVTELFTNRDGSNKVMNKFDRVFYGMSAKLDEETLAKVKALPNVKYVEENKVVKAIATQQNAPWGLARVSQRAKLGSAPYTYKYDDNAGEGVNVYVLDTGVNVSHQDFGGRATWGITTVEGASNEDKHGHGTHCAGTIGGKTYGVAKKAKIFAVKVLGDDGSGTDESVIAGINWVVANGNGAKGNVISMSLGGDSSDSLNKAVADAYGNGVVIVAAAGNDNDDACNGSPSGAPEAITVGATDVRDSKAYFSNYGKCVDILAPGVNILSAWKGSTTATNTISGTSMACPHIAGLAA</sequence>
<keyword evidence="2 5" id="KW-0645">Protease</keyword>
<dbReference type="SUPFAM" id="SSF52743">
    <property type="entry name" value="Subtilisin-like"/>
    <property type="match status" value="1"/>
</dbReference>
<dbReference type="PANTHER" id="PTHR43806">
    <property type="entry name" value="PEPTIDASE S8"/>
    <property type="match status" value="1"/>
</dbReference>
<dbReference type="Pfam" id="PF05922">
    <property type="entry name" value="Inhibitor_I9"/>
    <property type="match status" value="1"/>
</dbReference>
<comment type="similarity">
    <text evidence="1 5 6">Belongs to the peptidase S8 family.</text>
</comment>
<dbReference type="Gene3D" id="3.40.50.200">
    <property type="entry name" value="Peptidase S8/S53 domain"/>
    <property type="match status" value="1"/>
</dbReference>
<gene>
    <name evidence="10" type="ORF">CONCODRAFT_24470</name>
</gene>
<dbReference type="InterPro" id="IPR037045">
    <property type="entry name" value="S8pro/Inhibitor_I9_sf"/>
</dbReference>
<dbReference type="OrthoDB" id="206201at2759"/>
<dbReference type="CDD" id="cd04077">
    <property type="entry name" value="Peptidases_S8_PCSK9_ProteinaseK_like"/>
    <property type="match status" value="1"/>
</dbReference>
<accession>A0A137NQ22</accession>
<protein>
    <submittedName>
        <fullName evidence="10">Subtilisin-like protein</fullName>
    </submittedName>
</protein>
<dbReference type="GO" id="GO:0004252">
    <property type="term" value="F:serine-type endopeptidase activity"/>
    <property type="evidence" value="ECO:0007669"/>
    <property type="project" value="UniProtKB-UniRule"/>
</dbReference>
<evidence type="ECO:0000256" key="3">
    <source>
        <dbReference type="ARBA" id="ARBA00022801"/>
    </source>
</evidence>
<keyword evidence="11" id="KW-1185">Reference proteome</keyword>
<feature type="active site" description="Charge relay system" evidence="5">
    <location>
        <position position="142"/>
    </location>
</feature>
<keyword evidence="4 5" id="KW-0720">Serine protease</keyword>
<evidence type="ECO:0000256" key="1">
    <source>
        <dbReference type="ARBA" id="ARBA00011073"/>
    </source>
</evidence>
<evidence type="ECO:0000256" key="7">
    <source>
        <dbReference type="SAM" id="SignalP"/>
    </source>
</evidence>
<dbReference type="OMA" id="PEMWAKG"/>
<evidence type="ECO:0000256" key="2">
    <source>
        <dbReference type="ARBA" id="ARBA00022670"/>
    </source>
</evidence>
<dbReference type="InterPro" id="IPR034193">
    <property type="entry name" value="PCSK9_ProteinaseK-like"/>
</dbReference>
<dbReference type="STRING" id="796925.A0A137NQ22"/>
<dbReference type="InterPro" id="IPR036852">
    <property type="entry name" value="Peptidase_S8/S53_dom_sf"/>
</dbReference>
<keyword evidence="3 5" id="KW-0378">Hydrolase</keyword>
<feature type="non-terminal residue" evidence="10">
    <location>
        <position position="339"/>
    </location>
</feature>
<evidence type="ECO:0000313" key="10">
    <source>
        <dbReference type="EMBL" id="KXN64842.1"/>
    </source>
</evidence>
<dbReference type="InterPro" id="IPR000209">
    <property type="entry name" value="Peptidase_S8/S53_dom"/>
</dbReference>
<dbReference type="InterPro" id="IPR022398">
    <property type="entry name" value="Peptidase_S8_His-AS"/>
</dbReference>
<feature type="signal peptide" evidence="7">
    <location>
        <begin position="1"/>
        <end position="20"/>
    </location>
</feature>
<dbReference type="PROSITE" id="PS51892">
    <property type="entry name" value="SUBTILASE"/>
    <property type="match status" value="1"/>
</dbReference>
<evidence type="ECO:0000256" key="5">
    <source>
        <dbReference type="PROSITE-ProRule" id="PRU01240"/>
    </source>
</evidence>
<feature type="active site" description="Charge relay system" evidence="5">
    <location>
        <position position="174"/>
    </location>
</feature>
<dbReference type="PROSITE" id="PS00137">
    <property type="entry name" value="SUBTILASE_HIS"/>
    <property type="match status" value="1"/>
</dbReference>
<evidence type="ECO:0000256" key="4">
    <source>
        <dbReference type="ARBA" id="ARBA00022825"/>
    </source>
</evidence>